<feature type="domain" description="BD-FAE-like" evidence="2">
    <location>
        <begin position="69"/>
        <end position="161"/>
    </location>
</feature>
<evidence type="ECO:0000313" key="3">
    <source>
        <dbReference type="EMBL" id="KAA6120849.1"/>
    </source>
</evidence>
<dbReference type="SUPFAM" id="SSF53474">
    <property type="entry name" value="alpha/beta-Hydrolases"/>
    <property type="match status" value="1"/>
</dbReference>
<comment type="caution">
    <text evidence="3">The sequence shown here is derived from an EMBL/GenBank/DDBJ whole genome shotgun (WGS) entry which is preliminary data.</text>
</comment>
<keyword evidence="4" id="KW-1185">Reference proteome</keyword>
<dbReference type="Gene3D" id="3.40.50.1820">
    <property type="entry name" value="alpha/beta hydrolase"/>
    <property type="match status" value="1"/>
</dbReference>
<reference evidence="3 4" key="1">
    <citation type="submission" date="2019-09" db="EMBL/GenBank/DDBJ databases">
        <title>Isolation of a novel species in the genus Cupriavidus from patients with sepsis using whole genome sequencing.</title>
        <authorList>
            <person name="Kweon O.J."/>
            <person name="Lee M.-K."/>
        </authorList>
    </citation>
    <scope>NUCLEOTIDE SEQUENCE [LARGE SCALE GENOMIC DNA]</scope>
    <source>
        <strain evidence="3 4">MKL-01</strain>
    </source>
</reference>
<evidence type="ECO:0000313" key="4">
    <source>
        <dbReference type="Proteomes" id="UP000324324"/>
    </source>
</evidence>
<organism evidence="3 4">
    <name type="scientific">Cupriavidus cauae</name>
    <dbReference type="NCBI Taxonomy" id="2608999"/>
    <lineage>
        <taxon>Bacteria</taxon>
        <taxon>Pseudomonadati</taxon>
        <taxon>Pseudomonadota</taxon>
        <taxon>Betaproteobacteria</taxon>
        <taxon>Burkholderiales</taxon>
        <taxon>Burkholderiaceae</taxon>
        <taxon>Cupriavidus</taxon>
    </lineage>
</organism>
<gene>
    <name evidence="3" type="ORF">F1599_16950</name>
</gene>
<name>A0A5M8ADQ5_9BURK</name>
<dbReference type="RefSeq" id="WP_150083843.1">
    <property type="nucleotide sequence ID" value="NZ_VWRN01000045.1"/>
</dbReference>
<dbReference type="InterPro" id="IPR050300">
    <property type="entry name" value="GDXG_lipolytic_enzyme"/>
</dbReference>
<dbReference type="EMBL" id="VWRN01000045">
    <property type="protein sequence ID" value="KAA6120849.1"/>
    <property type="molecule type" value="Genomic_DNA"/>
</dbReference>
<dbReference type="PANTHER" id="PTHR48081:SF33">
    <property type="entry name" value="KYNURENINE FORMAMIDASE"/>
    <property type="match status" value="1"/>
</dbReference>
<evidence type="ECO:0000256" key="1">
    <source>
        <dbReference type="ARBA" id="ARBA00022801"/>
    </source>
</evidence>
<protein>
    <submittedName>
        <fullName evidence="3">Alpha/beta hydrolase</fullName>
    </submittedName>
</protein>
<dbReference type="PANTHER" id="PTHR48081">
    <property type="entry name" value="AB HYDROLASE SUPERFAMILY PROTEIN C4A8.06C"/>
    <property type="match status" value="1"/>
</dbReference>
<evidence type="ECO:0000259" key="2">
    <source>
        <dbReference type="Pfam" id="PF20434"/>
    </source>
</evidence>
<proteinExistence type="predicted"/>
<dbReference type="InterPro" id="IPR029058">
    <property type="entry name" value="AB_hydrolase_fold"/>
</dbReference>
<accession>A0A5M8ADQ5</accession>
<dbReference type="GO" id="GO:0016787">
    <property type="term" value="F:hydrolase activity"/>
    <property type="evidence" value="ECO:0007669"/>
    <property type="project" value="UniProtKB-KW"/>
</dbReference>
<sequence>MPVFRNLDQESLDKQYNNRAAVPEHPAILARWAADAAAFRQAHAVEENLAYGSDPKQTLDYFPAGGPGRPLLIFIHGGYWQALDKSDSSHLAAPYLARGIDVAMLNYRLAPDATMAEIVRDNRSAVVWLHRNARVLGFDANRIFVSGHSAGGQLVGMLAGTRWEDLGLPADVLKGGCSISGLYDLEPIRLCYLNRVIGLIETDVAPYSPMHHPPTTTLPMILTVGGDESAEYHRQQAEYAALLRERGVPVSIVVQPHGHHFDALEPLGDAQSELTAAVLAMIEATA</sequence>
<dbReference type="AlphaFoldDB" id="A0A5M8ADQ5"/>
<dbReference type="InterPro" id="IPR049492">
    <property type="entry name" value="BD-FAE-like_dom"/>
</dbReference>
<keyword evidence="1 3" id="KW-0378">Hydrolase</keyword>
<dbReference type="Pfam" id="PF20434">
    <property type="entry name" value="BD-FAE"/>
    <property type="match status" value="1"/>
</dbReference>
<dbReference type="Proteomes" id="UP000324324">
    <property type="component" value="Unassembled WGS sequence"/>
</dbReference>